<dbReference type="AlphaFoldDB" id="E8UZC5"/>
<gene>
    <name evidence="1" type="ordered locus">AciPR4_1319</name>
</gene>
<evidence type="ECO:0000313" key="1">
    <source>
        <dbReference type="EMBL" id="ADV82143.1"/>
    </source>
</evidence>
<dbReference type="KEGG" id="tsa:AciPR4_1319"/>
<dbReference type="EMBL" id="CP002467">
    <property type="protein sequence ID" value="ADV82143.1"/>
    <property type="molecule type" value="Genomic_DNA"/>
</dbReference>
<dbReference type="HOGENOM" id="CLU_559925_0_0_0"/>
<dbReference type="InterPro" id="IPR015943">
    <property type="entry name" value="WD40/YVTN_repeat-like_dom_sf"/>
</dbReference>
<evidence type="ECO:0000313" key="2">
    <source>
        <dbReference type="Proteomes" id="UP000006844"/>
    </source>
</evidence>
<name>E8UZC5_TERSS</name>
<protein>
    <submittedName>
        <fullName evidence="1">Uncharacterized protein</fullName>
    </submittedName>
</protein>
<dbReference type="SUPFAM" id="SSF63829">
    <property type="entry name" value="Calcium-dependent phosphotriesterase"/>
    <property type="match status" value="1"/>
</dbReference>
<dbReference type="Proteomes" id="UP000006844">
    <property type="component" value="Chromosome"/>
</dbReference>
<dbReference type="STRING" id="401053.AciPR4_1319"/>
<sequence length="522" mass="54903">MVQAVAERKSSRRICFAILISIRAGSLRSHSLEFFKLKIRDFARSTVVLCVAVATLSLVGCYGNRPYKTTENQFAGRPVPPSQLTSRVMVSVANSGSLGTSGSLAILDSIRDIRNNVYNANSSFSISGFATNNATKIINYPEQLGGYVYGSTDASLTSIDYSTEKTLGSALGSATLPGGAADITVPPDGTFVLAALETAGLLEVIDKGTGSTYALPLPNVYRVAMNPSHTVMLAMTRNNVLATPNNSGLYRIVKLNTNQAPPTGYTACQPVNLPVYCALPVTGNFDHPTGVYFSLDGSQAYVLNCGVECGGTASSVSYLTLDALRIDNYAASSPVTATTTVPGGVTAALSDGSTLYVSGQQLQPDGLFAGTLSTISLATKAVTGQYSISDGTHTKMLFGDNSTLWIGSQNCASGERQAHSLNYNCLTMFNLSKSTATVIPAVDPTSASSKVPYPNDDGNQYYYGSLTGLCWVQGYNKMYTAYGGQVHAFSTVDGSEINNFAITVQGIALDVAYLDATTNAAN</sequence>
<proteinExistence type="predicted"/>
<keyword evidence="2" id="KW-1185">Reference proteome</keyword>
<dbReference type="Gene3D" id="2.130.10.10">
    <property type="entry name" value="YVTN repeat-like/Quinoprotein amine dehydrogenase"/>
    <property type="match status" value="1"/>
</dbReference>
<accession>E8UZC5</accession>
<reference evidence="1 2" key="1">
    <citation type="journal article" date="2012" name="Stand. Genomic Sci.">
        <title>Complete genome sequence of Terriglobus saanensis type strain SP1PR4(T), an Acidobacteria from tundra soil.</title>
        <authorList>
            <person name="Rawat S.R."/>
            <person name="Mannisto M.K."/>
            <person name="Starovoytov V."/>
            <person name="Goodwin L."/>
            <person name="Nolan M."/>
            <person name="Hauser L."/>
            <person name="Land M."/>
            <person name="Davenport K.W."/>
            <person name="Woyke T."/>
            <person name="Haggblom M.M."/>
        </authorList>
    </citation>
    <scope>NUCLEOTIDE SEQUENCE</scope>
    <source>
        <strain evidence="2">ATCC BAA-1853 / DSM 23119 / SP1PR4</strain>
    </source>
</reference>
<dbReference type="eggNOG" id="ENOG502ZADA">
    <property type="taxonomic scope" value="Bacteria"/>
</dbReference>
<organism evidence="1 2">
    <name type="scientific">Terriglobus saanensis (strain ATCC BAA-1853 / DSM 23119 / SP1PR4)</name>
    <dbReference type="NCBI Taxonomy" id="401053"/>
    <lineage>
        <taxon>Bacteria</taxon>
        <taxon>Pseudomonadati</taxon>
        <taxon>Acidobacteriota</taxon>
        <taxon>Terriglobia</taxon>
        <taxon>Terriglobales</taxon>
        <taxon>Acidobacteriaceae</taxon>
        <taxon>Terriglobus</taxon>
    </lineage>
</organism>